<gene>
    <name evidence="2" type="ORF">RFULGI_LOCUS16862</name>
</gene>
<reference evidence="2" key="1">
    <citation type="submission" date="2021-06" db="EMBL/GenBank/DDBJ databases">
        <authorList>
            <person name="Kallberg Y."/>
            <person name="Tangrot J."/>
            <person name="Rosling A."/>
        </authorList>
    </citation>
    <scope>NUCLEOTIDE SEQUENCE</scope>
    <source>
        <strain evidence="2">IN212</strain>
    </source>
</reference>
<feature type="compositionally biased region" description="Basic and acidic residues" evidence="1">
    <location>
        <begin position="27"/>
        <end position="36"/>
    </location>
</feature>
<accession>A0A9N9P5C8</accession>
<organism evidence="2 3">
    <name type="scientific">Racocetra fulgida</name>
    <dbReference type="NCBI Taxonomy" id="60492"/>
    <lineage>
        <taxon>Eukaryota</taxon>
        <taxon>Fungi</taxon>
        <taxon>Fungi incertae sedis</taxon>
        <taxon>Mucoromycota</taxon>
        <taxon>Glomeromycotina</taxon>
        <taxon>Glomeromycetes</taxon>
        <taxon>Diversisporales</taxon>
        <taxon>Gigasporaceae</taxon>
        <taxon>Racocetra</taxon>
    </lineage>
</organism>
<proteinExistence type="predicted"/>
<keyword evidence="3" id="KW-1185">Reference proteome</keyword>
<evidence type="ECO:0000313" key="3">
    <source>
        <dbReference type="Proteomes" id="UP000789396"/>
    </source>
</evidence>
<sequence length="46" mass="5246">MDEPMAKKAGGTNNERRTKIKFNNINDETRTTKFDDTSDEEPPNST</sequence>
<dbReference type="AlphaFoldDB" id="A0A9N9P5C8"/>
<dbReference type="EMBL" id="CAJVPZ010062575">
    <property type="protein sequence ID" value="CAG8792294.1"/>
    <property type="molecule type" value="Genomic_DNA"/>
</dbReference>
<protein>
    <submittedName>
        <fullName evidence="2">1076_t:CDS:1</fullName>
    </submittedName>
</protein>
<evidence type="ECO:0000256" key="1">
    <source>
        <dbReference type="SAM" id="MobiDB-lite"/>
    </source>
</evidence>
<evidence type="ECO:0000313" key="2">
    <source>
        <dbReference type="EMBL" id="CAG8792294.1"/>
    </source>
</evidence>
<dbReference type="Proteomes" id="UP000789396">
    <property type="component" value="Unassembled WGS sequence"/>
</dbReference>
<name>A0A9N9P5C8_9GLOM</name>
<comment type="caution">
    <text evidence="2">The sequence shown here is derived from an EMBL/GenBank/DDBJ whole genome shotgun (WGS) entry which is preliminary data.</text>
</comment>
<feature type="compositionally biased region" description="Acidic residues" evidence="1">
    <location>
        <begin position="37"/>
        <end position="46"/>
    </location>
</feature>
<feature type="non-terminal residue" evidence="2">
    <location>
        <position position="46"/>
    </location>
</feature>
<feature type="region of interest" description="Disordered" evidence="1">
    <location>
        <begin position="1"/>
        <end position="46"/>
    </location>
</feature>